<name>A0A423WTS4_9PEZI</name>
<dbReference type="AlphaFoldDB" id="A0A423WTS4"/>
<dbReference type="Pfam" id="PF25443">
    <property type="entry name" value="ANG-1"/>
    <property type="match status" value="1"/>
</dbReference>
<dbReference type="Proteomes" id="UP000283895">
    <property type="component" value="Unassembled WGS sequence"/>
</dbReference>
<accession>A0A423WTS4</accession>
<comment type="caution">
    <text evidence="3">The sequence shown here is derived from an EMBL/GenBank/DDBJ whole genome shotgun (WGS) entry which is preliminary data.</text>
</comment>
<evidence type="ECO:0000313" key="3">
    <source>
        <dbReference type="EMBL" id="ROW06868.1"/>
    </source>
</evidence>
<dbReference type="EMBL" id="LKEA01000009">
    <property type="protein sequence ID" value="ROW06868.1"/>
    <property type="molecule type" value="Genomic_DNA"/>
</dbReference>
<proteinExistence type="predicted"/>
<organism evidence="3 4">
    <name type="scientific">Cytospora schulzeri</name>
    <dbReference type="NCBI Taxonomy" id="448051"/>
    <lineage>
        <taxon>Eukaryota</taxon>
        <taxon>Fungi</taxon>
        <taxon>Dikarya</taxon>
        <taxon>Ascomycota</taxon>
        <taxon>Pezizomycotina</taxon>
        <taxon>Sordariomycetes</taxon>
        <taxon>Sordariomycetidae</taxon>
        <taxon>Diaporthales</taxon>
        <taxon>Cytosporaceae</taxon>
        <taxon>Cytospora</taxon>
    </lineage>
</organism>
<sequence length="236" mass="26782">MSRAEIEYPDLVRTDVDTTGSDLDEVVYVDSKKIAEVHVQNKRLEARVRELEGQLASSASSPCSSRSHVRRIIESQSRYIEDQENKITDMRQSEQLMKQKIRGLEDQLDNIKAVTQERLRARDARIAQLGEESWRANHAVDRMQICFLDSNVVEAVEAIRSNIMNLVEKQEKEIANIERTVGLSKSRLEEYLVLVMKSGIIEMQKTCTKEVTALGIAINNVEFLLKAATSTSGDEE</sequence>
<dbReference type="InterPro" id="IPR057439">
    <property type="entry name" value="ANG-1/2/4"/>
</dbReference>
<feature type="domain" description="Angiopoietin-1/2/4" evidence="2">
    <location>
        <begin position="23"/>
        <end position="114"/>
    </location>
</feature>
<reference evidence="3 4" key="1">
    <citation type="submission" date="2015-09" db="EMBL/GenBank/DDBJ databases">
        <title>Host preference determinants of Valsa canker pathogens revealed by comparative genomics.</title>
        <authorList>
            <person name="Yin Z."/>
            <person name="Huang L."/>
        </authorList>
    </citation>
    <scope>NUCLEOTIDE SEQUENCE [LARGE SCALE GENOMIC DNA]</scope>
    <source>
        <strain evidence="3 4">03-1</strain>
    </source>
</reference>
<dbReference type="OrthoDB" id="10518369at2759"/>
<protein>
    <recommendedName>
        <fullName evidence="2">Angiopoietin-1/2/4 domain-containing protein</fullName>
    </recommendedName>
</protein>
<gene>
    <name evidence="3" type="ORF">VMCG_04072</name>
</gene>
<keyword evidence="1" id="KW-0175">Coiled coil</keyword>
<evidence type="ECO:0000313" key="4">
    <source>
        <dbReference type="Proteomes" id="UP000283895"/>
    </source>
</evidence>
<keyword evidence="4" id="KW-1185">Reference proteome</keyword>
<feature type="coiled-coil region" evidence="1">
    <location>
        <begin position="34"/>
        <end position="114"/>
    </location>
</feature>
<evidence type="ECO:0000259" key="2">
    <source>
        <dbReference type="Pfam" id="PF25443"/>
    </source>
</evidence>
<evidence type="ECO:0000256" key="1">
    <source>
        <dbReference type="SAM" id="Coils"/>
    </source>
</evidence>